<keyword evidence="2" id="KW-1185">Reference proteome</keyword>
<proteinExistence type="predicted"/>
<dbReference type="EMBL" id="ML208262">
    <property type="protein sequence ID" value="TFK75581.1"/>
    <property type="molecule type" value="Genomic_DNA"/>
</dbReference>
<evidence type="ECO:0000313" key="1">
    <source>
        <dbReference type="EMBL" id="TFK75581.1"/>
    </source>
</evidence>
<name>A0ACD3BCE0_9AGAR</name>
<evidence type="ECO:0000313" key="2">
    <source>
        <dbReference type="Proteomes" id="UP000308600"/>
    </source>
</evidence>
<accession>A0ACD3BCE0</accession>
<protein>
    <submittedName>
        <fullName evidence="1">Uncharacterized protein</fullName>
    </submittedName>
</protein>
<gene>
    <name evidence="1" type="ORF">BDN72DRAFT_874399</name>
</gene>
<organism evidence="1 2">
    <name type="scientific">Pluteus cervinus</name>
    <dbReference type="NCBI Taxonomy" id="181527"/>
    <lineage>
        <taxon>Eukaryota</taxon>
        <taxon>Fungi</taxon>
        <taxon>Dikarya</taxon>
        <taxon>Basidiomycota</taxon>
        <taxon>Agaricomycotina</taxon>
        <taxon>Agaricomycetes</taxon>
        <taxon>Agaricomycetidae</taxon>
        <taxon>Agaricales</taxon>
        <taxon>Pluteineae</taxon>
        <taxon>Pluteaceae</taxon>
        <taxon>Pluteus</taxon>
    </lineage>
</organism>
<reference evidence="1 2" key="1">
    <citation type="journal article" date="2019" name="Nat. Ecol. Evol.">
        <title>Megaphylogeny resolves global patterns of mushroom evolution.</title>
        <authorList>
            <person name="Varga T."/>
            <person name="Krizsan K."/>
            <person name="Foldi C."/>
            <person name="Dima B."/>
            <person name="Sanchez-Garcia M."/>
            <person name="Sanchez-Ramirez S."/>
            <person name="Szollosi G.J."/>
            <person name="Szarkandi J.G."/>
            <person name="Papp V."/>
            <person name="Albert L."/>
            <person name="Andreopoulos W."/>
            <person name="Angelini C."/>
            <person name="Antonin V."/>
            <person name="Barry K.W."/>
            <person name="Bougher N.L."/>
            <person name="Buchanan P."/>
            <person name="Buyck B."/>
            <person name="Bense V."/>
            <person name="Catcheside P."/>
            <person name="Chovatia M."/>
            <person name="Cooper J."/>
            <person name="Damon W."/>
            <person name="Desjardin D."/>
            <person name="Finy P."/>
            <person name="Geml J."/>
            <person name="Haridas S."/>
            <person name="Hughes K."/>
            <person name="Justo A."/>
            <person name="Karasinski D."/>
            <person name="Kautmanova I."/>
            <person name="Kiss B."/>
            <person name="Kocsube S."/>
            <person name="Kotiranta H."/>
            <person name="LaButti K.M."/>
            <person name="Lechner B.E."/>
            <person name="Liimatainen K."/>
            <person name="Lipzen A."/>
            <person name="Lukacs Z."/>
            <person name="Mihaltcheva S."/>
            <person name="Morgado L.N."/>
            <person name="Niskanen T."/>
            <person name="Noordeloos M.E."/>
            <person name="Ohm R.A."/>
            <person name="Ortiz-Santana B."/>
            <person name="Ovrebo C."/>
            <person name="Racz N."/>
            <person name="Riley R."/>
            <person name="Savchenko A."/>
            <person name="Shiryaev A."/>
            <person name="Soop K."/>
            <person name="Spirin V."/>
            <person name="Szebenyi C."/>
            <person name="Tomsovsky M."/>
            <person name="Tulloss R.E."/>
            <person name="Uehling J."/>
            <person name="Grigoriev I.V."/>
            <person name="Vagvolgyi C."/>
            <person name="Papp T."/>
            <person name="Martin F.M."/>
            <person name="Miettinen O."/>
            <person name="Hibbett D.S."/>
            <person name="Nagy L.G."/>
        </authorList>
    </citation>
    <scope>NUCLEOTIDE SEQUENCE [LARGE SCALE GENOMIC DNA]</scope>
    <source>
        <strain evidence="1 2">NL-1719</strain>
    </source>
</reference>
<dbReference type="Proteomes" id="UP000308600">
    <property type="component" value="Unassembled WGS sequence"/>
</dbReference>
<sequence length="521" mass="58465">MASLPVPAIPMMVSTINVDVLSRRAWNDRVPMHRLPAEIFILIFLYAQSAVFPGRKGHMASVLSGVSHYWRVVALSSQDLWGTIDFTNVDRVHEYLARSGVSILSVYLKTTSEKLNPIVPLLLPKLPRVEVLQLEFTGANSREFVEVEMDKNWAQSTPHLTNVSLSYFWIPENHFVTTAPGLRSLKLEHCNIDLTGLRGLNLVKLSLMNLEHGTACEEILAELQNLPELEELDLQDVMYGGITPLSQRIHLPRLRNLNLGGVPCHTLLCFLNSISFPKDTNIATYGENTTAMPLVITAFQNCMGGDQWKLVKAIVRCDELNVSFEMLRIGHDEDFKSTNITCSWERSENVPGPYEVERILTSFDISLLLHLELSSNNDTPLPIDIWDGLFTSALGLKKLMLYGGYADSFIQAFAPSNNPLMGIILQNLTGNPQGLLQSLKFPILKTLKLQRVNDGWTEAAGPWPGDPAVFATLMQTRKILGMNLSTMITVGYDLPVPFMQSMDQCVDSFRSYREWRMGIDE</sequence>